<dbReference type="EMBL" id="RPHB01000001">
    <property type="protein sequence ID" value="MBW3466673.1"/>
    <property type="molecule type" value="Genomic_DNA"/>
</dbReference>
<sequence>MKVLFKIMLLTACIAVFSSCDREPPRPDYYYRFKVNGVQKEFKANTDSGILFLEDPNEVNRYMLFNMTTGRDNEKNSLFISLRTLESITVGTRYEMQLGINVNNNIVPRITVLYFDENGDQFIADLLQRDNPGAKDDAWVIFDELVQEGSYGRFEATIFSVDDDGDLAARQEIKITDGEFFIPNFISLR</sequence>
<comment type="caution">
    <text evidence="1">The sequence shown here is derived from an EMBL/GenBank/DDBJ whole genome shotgun (WGS) entry which is preliminary data.</text>
</comment>
<gene>
    <name evidence="1" type="ORF">EGN73_02435</name>
</gene>
<accession>A0A951IW92</accession>
<dbReference type="RefSeq" id="WP_219286755.1">
    <property type="nucleotide sequence ID" value="NZ_RPHB01000001.1"/>
</dbReference>
<keyword evidence="2" id="KW-1185">Reference proteome</keyword>
<proteinExistence type="predicted"/>
<dbReference type="AlphaFoldDB" id="A0A951IW92"/>
<evidence type="ECO:0000313" key="1">
    <source>
        <dbReference type="EMBL" id="MBW3466673.1"/>
    </source>
</evidence>
<evidence type="ECO:0000313" key="2">
    <source>
        <dbReference type="Proteomes" id="UP000727490"/>
    </source>
</evidence>
<dbReference type="Proteomes" id="UP000727490">
    <property type="component" value="Unassembled WGS sequence"/>
</dbReference>
<dbReference type="PROSITE" id="PS51257">
    <property type="entry name" value="PROKAR_LIPOPROTEIN"/>
    <property type="match status" value="1"/>
</dbReference>
<protein>
    <submittedName>
        <fullName evidence="1">Uncharacterized protein</fullName>
    </submittedName>
</protein>
<organism evidence="1 2">
    <name type="scientific">Arthrospiribacter ruber</name>
    <dbReference type="NCBI Taxonomy" id="2487934"/>
    <lineage>
        <taxon>Bacteria</taxon>
        <taxon>Pseudomonadati</taxon>
        <taxon>Bacteroidota</taxon>
        <taxon>Cytophagia</taxon>
        <taxon>Cytophagales</taxon>
        <taxon>Cyclobacteriaceae</taxon>
        <taxon>Arthrospiribacter</taxon>
    </lineage>
</organism>
<reference evidence="1 2" key="1">
    <citation type="journal article" date="2020" name="Syst. Appl. Microbiol.">
        <title>Arthrospiribacter ruber gen. nov., sp. nov., a novel bacterium isolated from Arthrospira cultures.</title>
        <authorList>
            <person name="Waleron M."/>
            <person name="Misztak A."/>
            <person name="Waleron M.M."/>
            <person name="Furmaniak M."/>
            <person name="Mrozik A."/>
            <person name="Waleron K."/>
        </authorList>
    </citation>
    <scope>NUCLEOTIDE SEQUENCE [LARGE SCALE GENOMIC DNA]</scope>
    <source>
        <strain evidence="1 2">DPMB0001</strain>
    </source>
</reference>
<name>A0A951IW92_9BACT</name>